<sequence>MEKTPIKRITVDDIYRSILTKRRVTNAEGWTRMEPIDRPTRLSGSPVVDAVARLLEKNIGMRPDDITPALGISKPDLSAALRVATGMNTAGFLRAYRLTRAREWLARTDLSIKDISGRSGFLRPATFHNTFVKYVGMTPGKYRRLNRPADFRELYEWEK</sequence>
<gene>
    <name evidence="5" type="ORF">H9848_12105</name>
</gene>
<dbReference type="Pfam" id="PF12833">
    <property type="entry name" value="HTH_18"/>
    <property type="match status" value="1"/>
</dbReference>
<comment type="caution">
    <text evidence="5">The sequence shown here is derived from an EMBL/GenBank/DDBJ whole genome shotgun (WGS) entry which is preliminary data.</text>
</comment>
<evidence type="ECO:0000256" key="2">
    <source>
        <dbReference type="ARBA" id="ARBA00023125"/>
    </source>
</evidence>
<dbReference type="GO" id="GO:0003700">
    <property type="term" value="F:DNA-binding transcription factor activity"/>
    <property type="evidence" value="ECO:0007669"/>
    <property type="project" value="InterPro"/>
</dbReference>
<dbReference type="InterPro" id="IPR009057">
    <property type="entry name" value="Homeodomain-like_sf"/>
</dbReference>
<evidence type="ECO:0000256" key="1">
    <source>
        <dbReference type="ARBA" id="ARBA00023015"/>
    </source>
</evidence>
<evidence type="ECO:0000256" key="3">
    <source>
        <dbReference type="ARBA" id="ARBA00023163"/>
    </source>
</evidence>
<reference evidence="5" key="1">
    <citation type="journal article" date="2021" name="PeerJ">
        <title>Extensive microbial diversity within the chicken gut microbiome revealed by metagenomics and culture.</title>
        <authorList>
            <person name="Gilroy R."/>
            <person name="Ravi A."/>
            <person name="Getino M."/>
            <person name="Pursley I."/>
            <person name="Horton D.L."/>
            <person name="Alikhan N.F."/>
            <person name="Baker D."/>
            <person name="Gharbi K."/>
            <person name="Hall N."/>
            <person name="Watson M."/>
            <person name="Adriaenssens E.M."/>
            <person name="Foster-Nyarko E."/>
            <person name="Jarju S."/>
            <person name="Secka A."/>
            <person name="Antonio M."/>
            <person name="Oren A."/>
            <person name="Chaudhuri R.R."/>
            <person name="La Ragione R."/>
            <person name="Hildebrand F."/>
            <person name="Pallen M.J."/>
        </authorList>
    </citation>
    <scope>NUCLEOTIDE SEQUENCE</scope>
    <source>
        <strain evidence="5">ChiHecec2B26-12326</strain>
    </source>
</reference>
<dbReference type="InterPro" id="IPR018060">
    <property type="entry name" value="HTH_AraC"/>
</dbReference>
<keyword evidence="1" id="KW-0805">Transcription regulation</keyword>
<dbReference type="PROSITE" id="PS01124">
    <property type="entry name" value="HTH_ARAC_FAMILY_2"/>
    <property type="match status" value="1"/>
</dbReference>
<keyword evidence="3" id="KW-0804">Transcription</keyword>
<dbReference type="PANTHER" id="PTHR43280">
    <property type="entry name" value="ARAC-FAMILY TRANSCRIPTIONAL REGULATOR"/>
    <property type="match status" value="1"/>
</dbReference>
<evidence type="ECO:0000259" key="4">
    <source>
        <dbReference type="PROSITE" id="PS01124"/>
    </source>
</evidence>
<name>A0A9D1XTR0_9BACT</name>
<evidence type="ECO:0000313" key="6">
    <source>
        <dbReference type="Proteomes" id="UP000823847"/>
    </source>
</evidence>
<keyword evidence="2" id="KW-0238">DNA-binding</keyword>
<accession>A0A9D1XTR0</accession>
<dbReference type="AlphaFoldDB" id="A0A9D1XTR0"/>
<evidence type="ECO:0000313" key="5">
    <source>
        <dbReference type="EMBL" id="HIX87329.1"/>
    </source>
</evidence>
<dbReference type="Gene3D" id="1.10.10.60">
    <property type="entry name" value="Homeodomain-like"/>
    <property type="match status" value="1"/>
</dbReference>
<dbReference type="EMBL" id="DXEN01000088">
    <property type="protein sequence ID" value="HIX87329.1"/>
    <property type="molecule type" value="Genomic_DNA"/>
</dbReference>
<dbReference type="SUPFAM" id="SSF46689">
    <property type="entry name" value="Homeodomain-like"/>
    <property type="match status" value="1"/>
</dbReference>
<organism evidence="5 6">
    <name type="scientific">Candidatus Parabacteroides intestinigallinarum</name>
    <dbReference type="NCBI Taxonomy" id="2838722"/>
    <lineage>
        <taxon>Bacteria</taxon>
        <taxon>Pseudomonadati</taxon>
        <taxon>Bacteroidota</taxon>
        <taxon>Bacteroidia</taxon>
        <taxon>Bacteroidales</taxon>
        <taxon>Tannerellaceae</taxon>
        <taxon>Parabacteroides</taxon>
    </lineage>
</organism>
<feature type="domain" description="HTH araC/xylS-type" evidence="4">
    <location>
        <begin position="45"/>
        <end position="145"/>
    </location>
</feature>
<dbReference type="GO" id="GO:0043565">
    <property type="term" value="F:sequence-specific DNA binding"/>
    <property type="evidence" value="ECO:0007669"/>
    <property type="project" value="InterPro"/>
</dbReference>
<dbReference type="Proteomes" id="UP000823847">
    <property type="component" value="Unassembled WGS sequence"/>
</dbReference>
<dbReference type="PANTHER" id="PTHR43280:SF29">
    <property type="entry name" value="ARAC-FAMILY TRANSCRIPTIONAL REGULATOR"/>
    <property type="match status" value="1"/>
</dbReference>
<reference evidence="5" key="2">
    <citation type="submission" date="2021-04" db="EMBL/GenBank/DDBJ databases">
        <authorList>
            <person name="Gilroy R."/>
        </authorList>
    </citation>
    <scope>NUCLEOTIDE SEQUENCE</scope>
    <source>
        <strain evidence="5">ChiHecec2B26-12326</strain>
    </source>
</reference>
<protein>
    <submittedName>
        <fullName evidence="5">AraC family transcriptional regulator</fullName>
    </submittedName>
</protein>
<proteinExistence type="predicted"/>
<dbReference type="SMART" id="SM00342">
    <property type="entry name" value="HTH_ARAC"/>
    <property type="match status" value="1"/>
</dbReference>